<feature type="transmembrane region" description="Helical" evidence="1">
    <location>
        <begin position="48"/>
        <end position="69"/>
    </location>
</feature>
<accession>A0ABT7GZL0</accession>
<name>A0ABT7GZL0_9ACTN</name>
<dbReference type="RefSeq" id="WP_285344788.1">
    <property type="nucleotide sequence ID" value="NZ_JASITI010000033.1"/>
</dbReference>
<feature type="transmembrane region" description="Helical" evidence="1">
    <location>
        <begin position="7"/>
        <end position="28"/>
    </location>
</feature>
<evidence type="ECO:0000256" key="1">
    <source>
        <dbReference type="SAM" id="Phobius"/>
    </source>
</evidence>
<evidence type="ECO:0000313" key="3">
    <source>
        <dbReference type="Proteomes" id="UP001223390"/>
    </source>
</evidence>
<keyword evidence="3" id="KW-1185">Reference proteome</keyword>
<protein>
    <recommendedName>
        <fullName evidence="4">Integral membrane protein</fullName>
    </recommendedName>
</protein>
<keyword evidence="1" id="KW-0812">Transmembrane</keyword>
<evidence type="ECO:0000313" key="2">
    <source>
        <dbReference type="EMBL" id="MDK9498696.1"/>
    </source>
</evidence>
<reference evidence="2 3" key="1">
    <citation type="submission" date="2023-05" db="EMBL/GenBank/DDBJ databases">
        <title>Sequencing and Assembly of Streptomyces sp. NP73.</title>
        <authorList>
            <person name="Konwar A.N."/>
            <person name="Saikia K."/>
            <person name="Thakur D."/>
        </authorList>
    </citation>
    <scope>NUCLEOTIDE SEQUENCE [LARGE SCALE GENOMIC DNA]</scope>
    <source>
        <strain evidence="2 3">NP73</strain>
    </source>
</reference>
<proteinExistence type="predicted"/>
<keyword evidence="1" id="KW-0472">Membrane</keyword>
<gene>
    <name evidence="2" type="ORF">QEZ40_003891</name>
</gene>
<keyword evidence="1" id="KW-1133">Transmembrane helix</keyword>
<sequence>MDKIYSVVGGTLSGLFTGYLATGLWWWGATEDGRCESGTTICLPVYQFIAFVSWFAVAVVFFVIALRLLDVRPRTATVPACLALQMYALTLLAPLSARGYPEPSLLTFSALAAGPALVALCTFPDWRRRGFAATGVLVAGSFVAYGCVEGFPW</sequence>
<evidence type="ECO:0008006" key="4">
    <source>
        <dbReference type="Google" id="ProtNLM"/>
    </source>
</evidence>
<organism evidence="2 3">
    <name type="scientific">Streptomyces katrae</name>
    <dbReference type="NCBI Taxonomy" id="68223"/>
    <lineage>
        <taxon>Bacteria</taxon>
        <taxon>Bacillati</taxon>
        <taxon>Actinomycetota</taxon>
        <taxon>Actinomycetes</taxon>
        <taxon>Kitasatosporales</taxon>
        <taxon>Streptomycetaceae</taxon>
        <taxon>Streptomyces</taxon>
    </lineage>
</organism>
<dbReference type="Proteomes" id="UP001223390">
    <property type="component" value="Unassembled WGS sequence"/>
</dbReference>
<feature type="transmembrane region" description="Helical" evidence="1">
    <location>
        <begin position="76"/>
        <end position="97"/>
    </location>
</feature>
<feature type="transmembrane region" description="Helical" evidence="1">
    <location>
        <begin position="130"/>
        <end position="151"/>
    </location>
</feature>
<comment type="caution">
    <text evidence="2">The sequence shown here is derived from an EMBL/GenBank/DDBJ whole genome shotgun (WGS) entry which is preliminary data.</text>
</comment>
<feature type="transmembrane region" description="Helical" evidence="1">
    <location>
        <begin position="103"/>
        <end position="123"/>
    </location>
</feature>
<dbReference type="EMBL" id="JASITI010000033">
    <property type="protein sequence ID" value="MDK9498696.1"/>
    <property type="molecule type" value="Genomic_DNA"/>
</dbReference>